<sequence>MILAIDTSAGTSVALLDEDGTVIAERSTPDTRRHAEVIGPFLAEVLAAAPDVRGSLTAVAAGIGPGPFTGLRVGLAAARVLALGLGIPVLGVPSHEAVALRLLVAGEVAGRFAVVTDARRREVAVTVYIAALPIPAEAEPAHLVERLAFAPAPGLTVHEVAEIPAVWLARAAQARSAAGASFSDAAPLYLRAPDVTLAAPKRVSA</sequence>
<evidence type="ECO:0000313" key="2">
    <source>
        <dbReference type="EMBL" id="NHF63182.1"/>
    </source>
</evidence>
<dbReference type="PANTHER" id="PTHR11735">
    <property type="entry name" value="TRNA N6-ADENOSINE THREONYLCARBAMOYLTRANSFERASE"/>
    <property type="match status" value="1"/>
</dbReference>
<feature type="domain" description="Gcp-like" evidence="1">
    <location>
        <begin position="32"/>
        <end position="126"/>
    </location>
</feature>
<dbReference type="SUPFAM" id="SSF53067">
    <property type="entry name" value="Actin-like ATPase domain"/>
    <property type="match status" value="1"/>
</dbReference>
<dbReference type="GO" id="GO:0002949">
    <property type="term" value="P:tRNA threonylcarbamoyladenosine modification"/>
    <property type="evidence" value="ECO:0007669"/>
    <property type="project" value="InterPro"/>
</dbReference>
<dbReference type="Gene3D" id="3.30.420.40">
    <property type="match status" value="1"/>
</dbReference>
<dbReference type="PANTHER" id="PTHR11735:SF11">
    <property type="entry name" value="TRNA THREONYLCARBAMOYLADENOSINE BIOSYNTHESIS PROTEIN TSAB"/>
    <property type="match status" value="1"/>
</dbReference>
<dbReference type="GO" id="GO:0005829">
    <property type="term" value="C:cytosol"/>
    <property type="evidence" value="ECO:0007669"/>
    <property type="project" value="TreeGrafter"/>
</dbReference>
<organism evidence="2 3">
    <name type="scientific">Microcella pacifica</name>
    <dbReference type="NCBI Taxonomy" id="2591847"/>
    <lineage>
        <taxon>Bacteria</taxon>
        <taxon>Bacillati</taxon>
        <taxon>Actinomycetota</taxon>
        <taxon>Actinomycetes</taxon>
        <taxon>Micrococcales</taxon>
        <taxon>Microbacteriaceae</taxon>
        <taxon>Microcella</taxon>
    </lineage>
</organism>
<keyword evidence="3" id="KW-1185">Reference proteome</keyword>
<dbReference type="EMBL" id="VIKT02000011">
    <property type="protein sequence ID" value="NHF63182.1"/>
    <property type="molecule type" value="Genomic_DNA"/>
</dbReference>
<gene>
    <name evidence="2" type="primary">tsaB</name>
    <name evidence="2" type="ORF">FK219_008000</name>
</gene>
<dbReference type="Proteomes" id="UP000818266">
    <property type="component" value="Unassembled WGS sequence"/>
</dbReference>
<dbReference type="AlphaFoldDB" id="A0A9E5MF27"/>
<dbReference type="RefSeq" id="WP_152582537.1">
    <property type="nucleotide sequence ID" value="NZ_VIKT02000011.1"/>
</dbReference>
<accession>A0A9E5MF27</accession>
<evidence type="ECO:0000313" key="3">
    <source>
        <dbReference type="Proteomes" id="UP000818266"/>
    </source>
</evidence>
<reference evidence="2 3" key="1">
    <citation type="submission" date="2020-03" db="EMBL/GenBank/DDBJ databases">
        <title>Chryseoglobus sp. isolated from a deep-sea seamount.</title>
        <authorList>
            <person name="Zhang D.-C."/>
        </authorList>
    </citation>
    <scope>NUCLEOTIDE SEQUENCE [LARGE SCALE GENOMIC DNA]</scope>
    <source>
        <strain evidence="2 3">KN1116</strain>
    </source>
</reference>
<protein>
    <submittedName>
        <fullName evidence="2">tRNA (Adenosine(37)-N6)-threonylcarbamoyltransferase complex dimerization subunit type 1 TsaB</fullName>
    </submittedName>
</protein>
<name>A0A9E5MF27_9MICO</name>
<evidence type="ECO:0000259" key="1">
    <source>
        <dbReference type="Pfam" id="PF00814"/>
    </source>
</evidence>
<comment type="caution">
    <text evidence="2">The sequence shown here is derived from an EMBL/GenBank/DDBJ whole genome shotgun (WGS) entry which is preliminary data.</text>
</comment>
<dbReference type="OrthoDB" id="9809995at2"/>
<dbReference type="Pfam" id="PF00814">
    <property type="entry name" value="TsaD"/>
    <property type="match status" value="1"/>
</dbReference>
<proteinExistence type="predicted"/>
<dbReference type="InterPro" id="IPR043129">
    <property type="entry name" value="ATPase_NBD"/>
</dbReference>
<dbReference type="NCBIfam" id="TIGR03725">
    <property type="entry name" value="T6A_YeaZ"/>
    <property type="match status" value="1"/>
</dbReference>
<dbReference type="InterPro" id="IPR000905">
    <property type="entry name" value="Gcp-like_dom"/>
</dbReference>
<dbReference type="InterPro" id="IPR022496">
    <property type="entry name" value="T6A_TsaB"/>
</dbReference>